<evidence type="ECO:0000313" key="2">
    <source>
        <dbReference type="Proteomes" id="UP000033640"/>
    </source>
</evidence>
<comment type="caution">
    <text evidence="1">The sequence shown here is derived from an EMBL/GenBank/DDBJ whole genome shotgun (WGS) entry which is preliminary data.</text>
</comment>
<protein>
    <submittedName>
        <fullName evidence="1">Uncharacterized protein</fullName>
    </submittedName>
</protein>
<organism evidence="1 2">
    <name type="scientific">Microbacterium oxydans</name>
    <dbReference type="NCBI Taxonomy" id="82380"/>
    <lineage>
        <taxon>Bacteria</taxon>
        <taxon>Bacillati</taxon>
        <taxon>Actinomycetota</taxon>
        <taxon>Actinomycetes</taxon>
        <taxon>Micrococcales</taxon>
        <taxon>Microbacteriaceae</taxon>
        <taxon>Microbacterium</taxon>
    </lineage>
</organism>
<proteinExistence type="predicted"/>
<name>A0A0F0LCR0_9MICO</name>
<dbReference type="PATRIC" id="fig|82380.11.peg.1233"/>
<dbReference type="EMBL" id="JYIW01000021">
    <property type="protein sequence ID" value="KJL30060.1"/>
    <property type="molecule type" value="Genomic_DNA"/>
</dbReference>
<dbReference type="AlphaFoldDB" id="A0A0F0LCR0"/>
<accession>A0A0F0LCR0</accession>
<evidence type="ECO:0000313" key="1">
    <source>
        <dbReference type="EMBL" id="KJL30060.1"/>
    </source>
</evidence>
<dbReference type="Proteomes" id="UP000033640">
    <property type="component" value="Unassembled WGS sequence"/>
</dbReference>
<sequence>MATGSLEPVAIRAFRGEWAKATGARTTDATGRR</sequence>
<gene>
    <name evidence="1" type="ORF">RS83_01202</name>
</gene>
<reference evidence="1 2" key="1">
    <citation type="submission" date="2015-02" db="EMBL/GenBank/DDBJ databases">
        <title>Draft genome sequences of ten Microbacterium spp. with emphasis on heavy metal contaminated environments.</title>
        <authorList>
            <person name="Corretto E."/>
        </authorList>
    </citation>
    <scope>NUCLEOTIDE SEQUENCE [LARGE SCALE GENOMIC DNA]</scope>
    <source>
        <strain evidence="1 2">BEL4b</strain>
    </source>
</reference>